<evidence type="ECO:0000313" key="1">
    <source>
        <dbReference type="EMBL" id="KAJ3480003.1"/>
    </source>
</evidence>
<keyword evidence="2" id="KW-1185">Reference proteome</keyword>
<reference evidence="1" key="1">
    <citation type="submission" date="2022-07" db="EMBL/GenBank/DDBJ databases">
        <title>Genome Sequence of Lecanicillium saksenae.</title>
        <authorList>
            <person name="Buettner E."/>
        </authorList>
    </citation>
    <scope>NUCLEOTIDE SEQUENCE</scope>
    <source>
        <strain evidence="1">VT-O1</strain>
    </source>
</reference>
<organism evidence="1 2">
    <name type="scientific">Lecanicillium saksenae</name>
    <dbReference type="NCBI Taxonomy" id="468837"/>
    <lineage>
        <taxon>Eukaryota</taxon>
        <taxon>Fungi</taxon>
        <taxon>Dikarya</taxon>
        <taxon>Ascomycota</taxon>
        <taxon>Pezizomycotina</taxon>
        <taxon>Sordariomycetes</taxon>
        <taxon>Hypocreomycetidae</taxon>
        <taxon>Hypocreales</taxon>
        <taxon>Cordycipitaceae</taxon>
        <taxon>Lecanicillium</taxon>
    </lineage>
</organism>
<dbReference type="Proteomes" id="UP001148737">
    <property type="component" value="Unassembled WGS sequence"/>
</dbReference>
<evidence type="ECO:0000313" key="2">
    <source>
        <dbReference type="Proteomes" id="UP001148737"/>
    </source>
</evidence>
<comment type="caution">
    <text evidence="1">The sequence shown here is derived from an EMBL/GenBank/DDBJ whole genome shotgun (WGS) entry which is preliminary data.</text>
</comment>
<name>A0ACC1QK98_9HYPO</name>
<gene>
    <name evidence="1" type="ORF">NLG97_g8174</name>
</gene>
<protein>
    <submittedName>
        <fullName evidence="1">Uncharacterized protein</fullName>
    </submittedName>
</protein>
<accession>A0ACC1QK98</accession>
<proteinExistence type="predicted"/>
<sequence length="92" mass="10742">MGLPSACNLRHSRAYWQNGTVPAPGTVCKVDAPPFSDITWDDVLRDMDEEAQMEEEEGDMYLELRKRHGVAYLDEALQSLDEMRRKMLRWRI</sequence>
<dbReference type="EMBL" id="JANAKD010001385">
    <property type="protein sequence ID" value="KAJ3480003.1"/>
    <property type="molecule type" value="Genomic_DNA"/>
</dbReference>